<evidence type="ECO:0000313" key="7">
    <source>
        <dbReference type="Proteomes" id="UP000637423"/>
    </source>
</evidence>
<evidence type="ECO:0000256" key="4">
    <source>
        <dbReference type="SAM" id="Phobius"/>
    </source>
</evidence>
<comment type="caution">
    <text evidence="6">The sequence shown here is derived from an EMBL/GenBank/DDBJ whole genome shotgun (WGS) entry which is preliminary data.</text>
</comment>
<dbReference type="PANTHER" id="PTHR43179:SF12">
    <property type="entry name" value="GALACTOFURANOSYLTRANSFERASE GLFT2"/>
    <property type="match status" value="1"/>
</dbReference>
<dbReference type="SUPFAM" id="SSF53448">
    <property type="entry name" value="Nucleotide-diphospho-sugar transferases"/>
    <property type="match status" value="1"/>
</dbReference>
<dbReference type="Proteomes" id="UP000637423">
    <property type="component" value="Unassembled WGS sequence"/>
</dbReference>
<dbReference type="Pfam" id="PF00535">
    <property type="entry name" value="Glycos_transf_2"/>
    <property type="match status" value="1"/>
</dbReference>
<sequence length="341" mass="38332">MMSHGPSPVCSICIANYNGMKVIDNCIRSVMAQDFEQVVEIIVHDDASNDGSADYIREHYPDVVLIVSETNVGFCISNNRMAKVARGRYILLLNNDAELFPDALSALYTEAEQAATPAILGLPQYDAATGSLIDIGSRFDPFLNPIPNLDPSQQEIGMIIGACLWLPSSLWEELGGFPDWFGSLAEDMYLCCLARLYGYTVMALPDSGFRHWVGQSLGGGKIVNNRLATKLTRRVISERNKTFVMALTYPAPVFHIIFPLHLGLLLMEGVILAMLKGKTSLYKDIYWACIKAQWIERKRLRQLRRKIQAHPHIGIKKFLSVFDLIPYKLSMLWRHGLPEVR</sequence>
<feature type="transmembrane region" description="Helical" evidence="4">
    <location>
        <begin position="253"/>
        <end position="275"/>
    </location>
</feature>
<dbReference type="RefSeq" id="WP_188567285.1">
    <property type="nucleotide sequence ID" value="NZ_BMED01000003.1"/>
</dbReference>
<proteinExistence type="inferred from homology"/>
<keyword evidence="7" id="KW-1185">Reference proteome</keyword>
<dbReference type="GO" id="GO:0016757">
    <property type="term" value="F:glycosyltransferase activity"/>
    <property type="evidence" value="ECO:0007669"/>
    <property type="project" value="UniProtKB-KW"/>
</dbReference>
<evidence type="ECO:0000256" key="1">
    <source>
        <dbReference type="ARBA" id="ARBA00006739"/>
    </source>
</evidence>
<evidence type="ECO:0000256" key="2">
    <source>
        <dbReference type="ARBA" id="ARBA00022676"/>
    </source>
</evidence>
<reference evidence="6" key="1">
    <citation type="journal article" date="2014" name="Int. J. Syst. Evol. Microbiol.">
        <title>Complete genome sequence of Corynebacterium casei LMG S-19264T (=DSM 44701T), isolated from a smear-ripened cheese.</title>
        <authorList>
            <consortium name="US DOE Joint Genome Institute (JGI-PGF)"/>
            <person name="Walter F."/>
            <person name="Albersmeier A."/>
            <person name="Kalinowski J."/>
            <person name="Ruckert C."/>
        </authorList>
    </citation>
    <scope>NUCLEOTIDE SEQUENCE</scope>
    <source>
        <strain evidence="6">CGMCC 1.10998</strain>
    </source>
</reference>
<comment type="similarity">
    <text evidence="1">Belongs to the glycosyltransferase 2 family.</text>
</comment>
<dbReference type="InterPro" id="IPR001173">
    <property type="entry name" value="Glyco_trans_2-like"/>
</dbReference>
<dbReference type="AlphaFoldDB" id="A0A916URU6"/>
<evidence type="ECO:0000313" key="6">
    <source>
        <dbReference type="EMBL" id="GGC83858.1"/>
    </source>
</evidence>
<accession>A0A916URU6</accession>
<dbReference type="Gene3D" id="3.90.550.10">
    <property type="entry name" value="Spore Coat Polysaccharide Biosynthesis Protein SpsA, Chain A"/>
    <property type="match status" value="1"/>
</dbReference>
<dbReference type="EMBL" id="BMED01000003">
    <property type="protein sequence ID" value="GGC83858.1"/>
    <property type="molecule type" value="Genomic_DNA"/>
</dbReference>
<reference evidence="6" key="2">
    <citation type="submission" date="2020-09" db="EMBL/GenBank/DDBJ databases">
        <authorList>
            <person name="Sun Q."/>
            <person name="Zhou Y."/>
        </authorList>
    </citation>
    <scope>NUCLEOTIDE SEQUENCE</scope>
    <source>
        <strain evidence="6">CGMCC 1.10998</strain>
    </source>
</reference>
<gene>
    <name evidence="6" type="ORF">GCM10011396_34040</name>
</gene>
<evidence type="ECO:0000259" key="5">
    <source>
        <dbReference type="Pfam" id="PF00535"/>
    </source>
</evidence>
<keyword evidence="2" id="KW-0328">Glycosyltransferase</keyword>
<protein>
    <recommendedName>
        <fullName evidence="5">Glycosyltransferase 2-like domain-containing protein</fullName>
    </recommendedName>
</protein>
<organism evidence="6 7">
    <name type="scientific">Undibacterium terreum</name>
    <dbReference type="NCBI Taxonomy" id="1224302"/>
    <lineage>
        <taxon>Bacteria</taxon>
        <taxon>Pseudomonadati</taxon>
        <taxon>Pseudomonadota</taxon>
        <taxon>Betaproteobacteria</taxon>
        <taxon>Burkholderiales</taxon>
        <taxon>Oxalobacteraceae</taxon>
        <taxon>Undibacterium</taxon>
    </lineage>
</organism>
<name>A0A916URU6_9BURK</name>
<dbReference type="InterPro" id="IPR029044">
    <property type="entry name" value="Nucleotide-diphossugar_trans"/>
</dbReference>
<keyword evidence="4" id="KW-0472">Membrane</keyword>
<evidence type="ECO:0000256" key="3">
    <source>
        <dbReference type="ARBA" id="ARBA00022679"/>
    </source>
</evidence>
<keyword evidence="3" id="KW-0808">Transferase</keyword>
<dbReference type="PANTHER" id="PTHR43179">
    <property type="entry name" value="RHAMNOSYLTRANSFERASE WBBL"/>
    <property type="match status" value="1"/>
</dbReference>
<feature type="domain" description="Glycosyltransferase 2-like" evidence="5">
    <location>
        <begin position="11"/>
        <end position="125"/>
    </location>
</feature>
<keyword evidence="4" id="KW-1133">Transmembrane helix</keyword>
<keyword evidence="4" id="KW-0812">Transmembrane</keyword>